<reference evidence="6" key="1">
    <citation type="submission" date="2019-07" db="EMBL/GenBank/DDBJ databases">
        <authorList>
            <person name="Dittberner H."/>
        </authorList>
    </citation>
    <scope>NUCLEOTIDE SEQUENCE [LARGE SCALE GENOMIC DNA]</scope>
</reference>
<keyword evidence="1" id="KW-0479">Metal-binding</keyword>
<gene>
    <name evidence="6" type="ORF">ANE_LOCUS27130</name>
</gene>
<evidence type="ECO:0000256" key="3">
    <source>
        <dbReference type="ARBA" id="ARBA00022833"/>
    </source>
</evidence>
<evidence type="ECO:0000313" key="6">
    <source>
        <dbReference type="EMBL" id="VVB16686.1"/>
    </source>
</evidence>
<dbReference type="InterPro" id="IPR018957">
    <property type="entry name" value="Znf_C3HC4_RING-type"/>
</dbReference>
<dbReference type="Proteomes" id="UP000489600">
    <property type="component" value="Unassembled WGS sequence"/>
</dbReference>
<keyword evidence="3" id="KW-0862">Zinc</keyword>
<dbReference type="SUPFAM" id="SSF57850">
    <property type="entry name" value="RING/U-box"/>
    <property type="match status" value="1"/>
</dbReference>
<keyword evidence="2 4" id="KW-0863">Zinc-finger</keyword>
<dbReference type="GO" id="GO:0008270">
    <property type="term" value="F:zinc ion binding"/>
    <property type="evidence" value="ECO:0007669"/>
    <property type="project" value="UniProtKB-KW"/>
</dbReference>
<dbReference type="EMBL" id="CABITT030000008">
    <property type="protein sequence ID" value="VVB16686.1"/>
    <property type="molecule type" value="Genomic_DNA"/>
</dbReference>
<dbReference type="InterPro" id="IPR001841">
    <property type="entry name" value="Znf_RING"/>
</dbReference>
<dbReference type="InterPro" id="IPR017907">
    <property type="entry name" value="Znf_RING_CS"/>
</dbReference>
<dbReference type="PROSITE" id="PS50089">
    <property type="entry name" value="ZF_RING_2"/>
    <property type="match status" value="1"/>
</dbReference>
<evidence type="ECO:0000259" key="5">
    <source>
        <dbReference type="PROSITE" id="PS50089"/>
    </source>
</evidence>
<evidence type="ECO:0000256" key="1">
    <source>
        <dbReference type="ARBA" id="ARBA00022723"/>
    </source>
</evidence>
<comment type="caution">
    <text evidence="6">The sequence shown here is derived from an EMBL/GenBank/DDBJ whole genome shotgun (WGS) entry which is preliminary data.</text>
</comment>
<evidence type="ECO:0000256" key="4">
    <source>
        <dbReference type="PROSITE-ProRule" id="PRU00175"/>
    </source>
</evidence>
<proteinExistence type="predicted"/>
<dbReference type="PROSITE" id="PS00518">
    <property type="entry name" value="ZF_RING_1"/>
    <property type="match status" value="1"/>
</dbReference>
<protein>
    <recommendedName>
        <fullName evidence="5">RING-type domain-containing protein</fullName>
    </recommendedName>
</protein>
<feature type="domain" description="RING-type" evidence="5">
    <location>
        <begin position="33"/>
        <end position="81"/>
    </location>
</feature>
<evidence type="ECO:0000313" key="7">
    <source>
        <dbReference type="Proteomes" id="UP000489600"/>
    </source>
</evidence>
<name>A0A565CTF7_9BRAS</name>
<organism evidence="6 7">
    <name type="scientific">Arabis nemorensis</name>
    <dbReference type="NCBI Taxonomy" id="586526"/>
    <lineage>
        <taxon>Eukaryota</taxon>
        <taxon>Viridiplantae</taxon>
        <taxon>Streptophyta</taxon>
        <taxon>Embryophyta</taxon>
        <taxon>Tracheophyta</taxon>
        <taxon>Spermatophyta</taxon>
        <taxon>Magnoliopsida</taxon>
        <taxon>eudicotyledons</taxon>
        <taxon>Gunneridae</taxon>
        <taxon>Pentapetalae</taxon>
        <taxon>rosids</taxon>
        <taxon>malvids</taxon>
        <taxon>Brassicales</taxon>
        <taxon>Brassicaceae</taxon>
        <taxon>Arabideae</taxon>
        <taxon>Arabis</taxon>
    </lineage>
</organism>
<dbReference type="Pfam" id="PF00097">
    <property type="entry name" value="zf-C3HC4"/>
    <property type="match status" value="1"/>
</dbReference>
<dbReference type="Gene3D" id="3.30.40.10">
    <property type="entry name" value="Zinc/RING finger domain, C3HC4 (zinc finger)"/>
    <property type="match status" value="1"/>
</dbReference>
<dbReference type="FunFam" id="3.30.40.10:FF:000230">
    <property type="entry name" value="RBR-type E3 ubiquitin transferase"/>
    <property type="match status" value="1"/>
</dbReference>
<keyword evidence="7" id="KW-1185">Reference proteome</keyword>
<dbReference type="InterPro" id="IPR013083">
    <property type="entry name" value="Znf_RING/FYVE/PHD"/>
</dbReference>
<sequence>MAAKSKAPVKVGIRRRLTFLFPRQVKAAKNETCVICLDQDIDSDVMFLVGSCGHRFCLNCVKQHIEVKLLDGKIPNCLEHRCQSQLSIRKCVKILTPKLSLMWK</sequence>
<accession>A0A565CTF7</accession>
<evidence type="ECO:0000256" key="2">
    <source>
        <dbReference type="ARBA" id="ARBA00022771"/>
    </source>
</evidence>
<dbReference type="AlphaFoldDB" id="A0A565CTF7"/>
<dbReference type="OrthoDB" id="9977870at2759"/>